<dbReference type="EMBL" id="AZBU02000001">
    <property type="protein sequence ID" value="TMS33974.1"/>
    <property type="molecule type" value="Genomic_DNA"/>
</dbReference>
<evidence type="ECO:0000313" key="2">
    <source>
        <dbReference type="EMBL" id="TMS33974.1"/>
    </source>
</evidence>
<reference evidence="2 3" key="1">
    <citation type="journal article" date="2015" name="Genome Biol.">
        <title>Comparative genomics of Steinernema reveals deeply conserved gene regulatory networks.</title>
        <authorList>
            <person name="Dillman A.R."/>
            <person name="Macchietto M."/>
            <person name="Porter C.F."/>
            <person name="Rogers A."/>
            <person name="Williams B."/>
            <person name="Antoshechkin I."/>
            <person name="Lee M.M."/>
            <person name="Goodwin Z."/>
            <person name="Lu X."/>
            <person name="Lewis E.E."/>
            <person name="Goodrich-Blair H."/>
            <person name="Stock S.P."/>
            <person name="Adams B.J."/>
            <person name="Sternberg P.W."/>
            <person name="Mortazavi A."/>
        </authorList>
    </citation>
    <scope>NUCLEOTIDE SEQUENCE [LARGE SCALE GENOMIC DNA]</scope>
    <source>
        <strain evidence="2 3">ALL</strain>
    </source>
</reference>
<dbReference type="Proteomes" id="UP000298663">
    <property type="component" value="Unassembled WGS sequence"/>
</dbReference>
<evidence type="ECO:0000256" key="1">
    <source>
        <dbReference type="SAM" id="Phobius"/>
    </source>
</evidence>
<accession>A0A4U8ULU6</accession>
<comment type="caution">
    <text evidence="2">The sequence shown here is derived from an EMBL/GenBank/DDBJ whole genome shotgun (WGS) entry which is preliminary data.</text>
</comment>
<reference evidence="2 3" key="2">
    <citation type="journal article" date="2019" name="G3 (Bethesda)">
        <title>Hybrid Assembly of the Genome of the Entomopathogenic Nematode Steinernema carpocapsae Identifies the X-Chromosome.</title>
        <authorList>
            <person name="Serra L."/>
            <person name="Macchietto M."/>
            <person name="Macias-Munoz A."/>
            <person name="McGill C.J."/>
            <person name="Rodriguez I.M."/>
            <person name="Rodriguez B."/>
            <person name="Murad R."/>
            <person name="Mortazavi A."/>
        </authorList>
    </citation>
    <scope>NUCLEOTIDE SEQUENCE [LARGE SCALE GENOMIC DNA]</scope>
    <source>
        <strain evidence="2 3">ALL</strain>
    </source>
</reference>
<gene>
    <name evidence="2" type="ORF">L596_001648</name>
</gene>
<protein>
    <submittedName>
        <fullName evidence="2">Uncharacterized protein</fullName>
    </submittedName>
</protein>
<keyword evidence="1" id="KW-0812">Transmembrane</keyword>
<dbReference type="AlphaFoldDB" id="A0A4U8ULU6"/>
<sequence>MASSARDAATYSLFSQLSSPTRSYYRDPSMIFRTCLLFSALVISMAAGLTCFEGRPNANSLYESLKLTIKVIFRKLFFCQTRTFIVQSC</sequence>
<keyword evidence="1" id="KW-0472">Membrane</keyword>
<feature type="transmembrane region" description="Helical" evidence="1">
    <location>
        <begin position="30"/>
        <end position="52"/>
    </location>
</feature>
<proteinExistence type="predicted"/>
<keyword evidence="1" id="KW-1133">Transmembrane helix</keyword>
<organism evidence="2 3">
    <name type="scientific">Steinernema carpocapsae</name>
    <name type="common">Entomopathogenic nematode</name>
    <dbReference type="NCBI Taxonomy" id="34508"/>
    <lineage>
        <taxon>Eukaryota</taxon>
        <taxon>Metazoa</taxon>
        <taxon>Ecdysozoa</taxon>
        <taxon>Nematoda</taxon>
        <taxon>Chromadorea</taxon>
        <taxon>Rhabditida</taxon>
        <taxon>Tylenchina</taxon>
        <taxon>Panagrolaimomorpha</taxon>
        <taxon>Strongyloidoidea</taxon>
        <taxon>Steinernematidae</taxon>
        <taxon>Steinernema</taxon>
    </lineage>
</organism>
<name>A0A4U8ULU6_STECR</name>
<keyword evidence="3" id="KW-1185">Reference proteome</keyword>
<evidence type="ECO:0000313" key="3">
    <source>
        <dbReference type="Proteomes" id="UP000298663"/>
    </source>
</evidence>